<dbReference type="GO" id="GO:0051285">
    <property type="term" value="C:cell cortex of cell tip"/>
    <property type="evidence" value="ECO:0007669"/>
    <property type="project" value="TreeGrafter"/>
</dbReference>
<dbReference type="InterPro" id="IPR052413">
    <property type="entry name" value="SUR7_domain"/>
</dbReference>
<sequence length="262" mass="28205">SKATLRRATRPRLIWSLITSLLFLIASGAIILVELANNRVGFLNGLYFIFLDVSDIVPVAVPDARLLNSIAQSLGLHDFYSVGLWGFCEGYFGQGVTECSAPQTLYWFNPVEILRSQLLAGATIALPSQVDTILSLIRIASQWAFALYLLGAILSGLLIFLSPLSLYTRWASLPLVIVGFLAAASLVVSAGISTALFVIMQVAITSVTQLNIRAKVGVGMFACMWIGAIAATLAWIILFSGCCCCASRRDVRTGRKRGAGRA</sequence>
<organism evidence="3">
    <name type="scientific">Dissoconium aciculare CBS 342.82</name>
    <dbReference type="NCBI Taxonomy" id="1314786"/>
    <lineage>
        <taxon>Eukaryota</taxon>
        <taxon>Fungi</taxon>
        <taxon>Dikarya</taxon>
        <taxon>Ascomycota</taxon>
        <taxon>Pezizomycotina</taxon>
        <taxon>Dothideomycetes</taxon>
        <taxon>Dothideomycetidae</taxon>
        <taxon>Mycosphaerellales</taxon>
        <taxon>Dissoconiaceae</taxon>
        <taxon>Dissoconium</taxon>
    </lineage>
</organism>
<name>A0A6J3LXM4_9PEZI</name>
<dbReference type="GeneID" id="54358193"/>
<accession>A0A6J3LXM4</accession>
<gene>
    <name evidence="3" type="ORF">K489DRAFT_299891</name>
</gene>
<feature type="transmembrane region" description="Helical" evidence="1">
    <location>
        <begin position="145"/>
        <end position="167"/>
    </location>
</feature>
<dbReference type="Pfam" id="PF06687">
    <property type="entry name" value="SUR7"/>
    <property type="match status" value="1"/>
</dbReference>
<evidence type="ECO:0000256" key="1">
    <source>
        <dbReference type="SAM" id="Phobius"/>
    </source>
</evidence>
<dbReference type="OrthoDB" id="2327445at2759"/>
<protein>
    <recommendedName>
        <fullName evidence="4">Integral membrane protein</fullName>
    </recommendedName>
</protein>
<dbReference type="AlphaFoldDB" id="A0A6J3LXM4"/>
<dbReference type="GO" id="GO:0031505">
    <property type="term" value="P:fungal-type cell wall organization"/>
    <property type="evidence" value="ECO:0007669"/>
    <property type="project" value="TreeGrafter"/>
</dbReference>
<reference evidence="3" key="2">
    <citation type="submission" date="2020-04" db="EMBL/GenBank/DDBJ databases">
        <authorList>
            <consortium name="NCBI Genome Project"/>
        </authorList>
    </citation>
    <scope>NUCLEOTIDE SEQUENCE</scope>
    <source>
        <strain evidence="3">CBS 342.82</strain>
    </source>
</reference>
<feature type="non-terminal residue" evidence="3">
    <location>
        <position position="1"/>
    </location>
</feature>
<keyword evidence="1" id="KW-0812">Transmembrane</keyword>
<dbReference type="InterPro" id="IPR009571">
    <property type="entry name" value="SUR7/Rim9-like_fungi"/>
</dbReference>
<reference evidence="3" key="3">
    <citation type="submission" date="2025-08" db="UniProtKB">
        <authorList>
            <consortium name="RefSeq"/>
        </authorList>
    </citation>
    <scope>IDENTIFICATION</scope>
    <source>
        <strain evidence="3">CBS 342.82</strain>
    </source>
</reference>
<keyword evidence="1" id="KW-0472">Membrane</keyword>
<dbReference type="PANTHER" id="PTHR28019:SF2">
    <property type="entry name" value="CELL MEMBRANE PROTEIN YLR413W-RELATED"/>
    <property type="match status" value="1"/>
</dbReference>
<keyword evidence="1" id="KW-1133">Transmembrane helix</keyword>
<dbReference type="GO" id="GO:0005886">
    <property type="term" value="C:plasma membrane"/>
    <property type="evidence" value="ECO:0007669"/>
    <property type="project" value="InterPro"/>
</dbReference>
<feature type="transmembrane region" description="Helical" evidence="1">
    <location>
        <begin position="216"/>
        <end position="238"/>
    </location>
</feature>
<evidence type="ECO:0000313" key="2">
    <source>
        <dbReference type="Proteomes" id="UP000504637"/>
    </source>
</evidence>
<keyword evidence="2" id="KW-1185">Reference proteome</keyword>
<dbReference type="PANTHER" id="PTHR28019">
    <property type="entry name" value="CELL MEMBRANE PROTEIN YLR413W-RELATED"/>
    <property type="match status" value="1"/>
</dbReference>
<feature type="non-terminal residue" evidence="3">
    <location>
        <position position="262"/>
    </location>
</feature>
<feature type="transmembrane region" description="Helical" evidence="1">
    <location>
        <begin position="173"/>
        <end position="204"/>
    </location>
</feature>
<evidence type="ECO:0000313" key="3">
    <source>
        <dbReference type="RefSeq" id="XP_033457459.1"/>
    </source>
</evidence>
<proteinExistence type="predicted"/>
<dbReference type="RefSeq" id="XP_033457459.1">
    <property type="nucleotide sequence ID" value="XM_033600393.1"/>
</dbReference>
<reference evidence="3" key="1">
    <citation type="submission" date="2020-01" db="EMBL/GenBank/DDBJ databases">
        <authorList>
            <consortium name="DOE Joint Genome Institute"/>
            <person name="Haridas S."/>
            <person name="Albert R."/>
            <person name="Binder M."/>
            <person name="Bloem J."/>
            <person name="Labutti K."/>
            <person name="Salamov A."/>
            <person name="Andreopoulos B."/>
            <person name="Baker S.E."/>
            <person name="Barry K."/>
            <person name="Bills G."/>
            <person name="Bluhm B.H."/>
            <person name="Cannon C."/>
            <person name="Castanera R."/>
            <person name="Culley D.E."/>
            <person name="Daum C."/>
            <person name="Ezra D."/>
            <person name="Gonzalez J.B."/>
            <person name="Henrissat B."/>
            <person name="Kuo A."/>
            <person name="Liang C."/>
            <person name="Lipzen A."/>
            <person name="Lutzoni F."/>
            <person name="Magnuson J."/>
            <person name="Mondo S."/>
            <person name="Nolan M."/>
            <person name="Ohm R."/>
            <person name="Pangilinan J."/>
            <person name="Park H.-J."/>
            <person name="Ramirez L."/>
            <person name="Alfaro M."/>
            <person name="Sun H."/>
            <person name="Tritt A."/>
            <person name="Yoshinaga Y."/>
            <person name="Zwiers L.-H."/>
            <person name="Turgeon B.G."/>
            <person name="Goodwin S.B."/>
            <person name="Spatafora J.W."/>
            <person name="Crous P.W."/>
            <person name="Grigoriev I.V."/>
        </authorList>
    </citation>
    <scope>NUCLEOTIDE SEQUENCE</scope>
    <source>
        <strain evidence="3">CBS 342.82</strain>
    </source>
</reference>
<evidence type="ECO:0008006" key="4">
    <source>
        <dbReference type="Google" id="ProtNLM"/>
    </source>
</evidence>
<dbReference type="Proteomes" id="UP000504637">
    <property type="component" value="Unplaced"/>
</dbReference>
<feature type="transmembrane region" description="Helical" evidence="1">
    <location>
        <begin position="12"/>
        <end position="36"/>
    </location>
</feature>